<gene>
    <name evidence="1" type="ORF">M595_3235</name>
</gene>
<evidence type="ECO:0000313" key="1">
    <source>
        <dbReference type="EMBL" id="ERT06827.1"/>
    </source>
</evidence>
<dbReference type="AlphaFoldDB" id="U7QHR3"/>
<dbReference type="EMBL" id="AUZM01000030">
    <property type="protein sequence ID" value="ERT06827.1"/>
    <property type="molecule type" value="Genomic_DNA"/>
</dbReference>
<dbReference type="Gene3D" id="3.40.190.10">
    <property type="entry name" value="Periplasmic binding protein-like II"/>
    <property type="match status" value="1"/>
</dbReference>
<name>U7QHR3_9CYAN</name>
<keyword evidence="2" id="KW-1185">Reference proteome</keyword>
<sequence>MSTTPTNWLKTFNVASLALGTTVLLSGCGSSQSQQNQPIKIDGSSTVYPITEKIVEQFNSESTKNVDVTANFSGTGDLKKLRFGDTEARSVLESETKY</sequence>
<evidence type="ECO:0000313" key="2">
    <source>
        <dbReference type="Proteomes" id="UP000017127"/>
    </source>
</evidence>
<dbReference type="SUPFAM" id="SSF53850">
    <property type="entry name" value="Periplasmic binding protein-like II"/>
    <property type="match status" value="1"/>
</dbReference>
<dbReference type="RefSeq" id="WP_023067002.1">
    <property type="nucleotide sequence ID" value="NZ_AUZM01000030.1"/>
</dbReference>
<accession>U7QHR3</accession>
<dbReference type="Proteomes" id="UP000017127">
    <property type="component" value="Unassembled WGS sequence"/>
</dbReference>
<comment type="caution">
    <text evidence="1">The sequence shown here is derived from an EMBL/GenBank/DDBJ whole genome shotgun (WGS) entry which is preliminary data.</text>
</comment>
<organism evidence="1 2">
    <name type="scientific">Lyngbya aestuarii BL J</name>
    <dbReference type="NCBI Taxonomy" id="1348334"/>
    <lineage>
        <taxon>Bacteria</taxon>
        <taxon>Bacillati</taxon>
        <taxon>Cyanobacteriota</taxon>
        <taxon>Cyanophyceae</taxon>
        <taxon>Oscillatoriophycideae</taxon>
        <taxon>Oscillatoriales</taxon>
        <taxon>Microcoleaceae</taxon>
        <taxon>Lyngbya</taxon>
    </lineage>
</organism>
<proteinExistence type="predicted"/>
<protein>
    <submittedName>
        <fullName evidence="1">Phosphate binding domain protein</fullName>
    </submittedName>
</protein>
<dbReference type="PATRIC" id="fig|1348334.3.peg.3132"/>
<reference evidence="1 2" key="1">
    <citation type="journal article" date="2013" name="Front. Microbiol.">
        <title>Comparative genomic analyses of the cyanobacterium, Lyngbya aestuarii BL J, a powerful hydrogen producer.</title>
        <authorList>
            <person name="Kothari A."/>
            <person name="Vaughn M."/>
            <person name="Garcia-Pichel F."/>
        </authorList>
    </citation>
    <scope>NUCLEOTIDE SEQUENCE [LARGE SCALE GENOMIC DNA]</scope>
    <source>
        <strain evidence="1 2">BL J</strain>
    </source>
</reference>